<proteinExistence type="inferred from homology"/>
<feature type="region of interest" description="Disordered" evidence="7">
    <location>
        <begin position="85"/>
        <end position="126"/>
    </location>
</feature>
<dbReference type="PROSITE" id="PS50202">
    <property type="entry name" value="MSP"/>
    <property type="match status" value="1"/>
</dbReference>
<feature type="domain" description="MSP" evidence="8">
    <location>
        <begin position="180"/>
        <end position="303"/>
    </location>
</feature>
<dbReference type="EMBL" id="JPKZ01001183">
    <property type="protein sequence ID" value="KHN83497.1"/>
    <property type="molecule type" value="Genomic_DNA"/>
</dbReference>
<feature type="region of interest" description="Disordered" evidence="7">
    <location>
        <begin position="133"/>
        <end position="152"/>
    </location>
</feature>
<dbReference type="Pfam" id="PF04062">
    <property type="entry name" value="P21-Arc"/>
    <property type="match status" value="1"/>
</dbReference>
<dbReference type="InterPro" id="IPR013783">
    <property type="entry name" value="Ig-like_fold"/>
</dbReference>
<dbReference type="InterPro" id="IPR000535">
    <property type="entry name" value="MSP_dom"/>
</dbReference>
<dbReference type="GO" id="GO:0003779">
    <property type="term" value="F:actin binding"/>
    <property type="evidence" value="ECO:0007669"/>
    <property type="project" value="UniProtKB-KW"/>
</dbReference>
<reference evidence="9 10" key="1">
    <citation type="submission" date="2014-11" db="EMBL/GenBank/DDBJ databases">
        <title>Genetic blueprint of the zoonotic pathogen Toxocara canis.</title>
        <authorList>
            <person name="Zhu X.-Q."/>
            <person name="Korhonen P.K."/>
            <person name="Cai H."/>
            <person name="Young N.D."/>
            <person name="Nejsum P."/>
            <person name="von Samson-Himmelstjerna G."/>
            <person name="Boag P.R."/>
            <person name="Tan P."/>
            <person name="Li Q."/>
            <person name="Min J."/>
            <person name="Yang Y."/>
            <person name="Wang X."/>
            <person name="Fang X."/>
            <person name="Hall R.S."/>
            <person name="Hofmann A."/>
            <person name="Sternberg P.W."/>
            <person name="Jex A.R."/>
            <person name="Gasser R.B."/>
        </authorList>
    </citation>
    <scope>NUCLEOTIDE SEQUENCE [LARGE SCALE GENOMIC DNA]</scope>
    <source>
        <strain evidence="9">PN_DK_2014</strain>
    </source>
</reference>
<keyword evidence="3" id="KW-0963">Cytoplasm</keyword>
<dbReference type="SUPFAM" id="SSF49354">
    <property type="entry name" value="PapD-like"/>
    <property type="match status" value="1"/>
</dbReference>
<dbReference type="InterPro" id="IPR008962">
    <property type="entry name" value="PapD-like_sf"/>
</dbReference>
<dbReference type="InterPro" id="IPR007204">
    <property type="entry name" value="ARPC3"/>
</dbReference>
<comment type="caution">
    <text evidence="9">The sequence shown here is derived from an EMBL/GenBank/DDBJ whole genome shotgun (WGS) entry which is preliminary data.</text>
</comment>
<evidence type="ECO:0000256" key="1">
    <source>
        <dbReference type="ARBA" id="ARBA00004245"/>
    </source>
</evidence>
<dbReference type="Gene3D" id="1.10.1760.10">
    <property type="entry name" value="Actin-related protein 2/3 complex subunit 3"/>
    <property type="match status" value="1"/>
</dbReference>
<dbReference type="PANTHER" id="PTHR12391">
    <property type="entry name" value="ARP2/3 COMPLEX 21 KD SUBUNIT"/>
    <property type="match status" value="1"/>
</dbReference>
<dbReference type="Pfam" id="PF00635">
    <property type="entry name" value="Motile_Sperm"/>
    <property type="match status" value="1"/>
</dbReference>
<dbReference type="GO" id="GO:0034314">
    <property type="term" value="P:Arp2/3 complex-mediated actin nucleation"/>
    <property type="evidence" value="ECO:0007669"/>
    <property type="project" value="InterPro"/>
</dbReference>
<dbReference type="GO" id="GO:0030833">
    <property type="term" value="P:regulation of actin filament polymerization"/>
    <property type="evidence" value="ECO:0007669"/>
    <property type="project" value="InterPro"/>
</dbReference>
<sequence>MTSLRSSEGRRDLGLHNVNNKRSSSVATVTIRKYDLCAHKRKNGSTPITNDQDTTIEVPRSVLEARSPGSKPRMLLLQMDRNKKNEDQLKARSPGAGFITYQSKDSKKPSEEEMQLVSQSDLRKEQNVKYDQQQIQQRESRKPESIPAVAHSRPMAFASATTTTSGSATELKADSLKPSHLESRPTRSLIVEPIEAAFTLKGGMSSHILINESNVRLAIKIKTSNNQFFRVSHVYSFLDSGAMSELEIFRLPGGIARNDKLLLCYVVANDEDTNAKALFDLRAKIRNAYHSKFTDGHLFVANMAILPLRTNFKGPAPRINDGEDIVDEALAYFKPNIFFREYEIRGPADRTLIYLTFYISECLRKLQKSANKTQGLKDMAALALSQRLPIPGEADFPLNSMYKAPANRQDEETMRAYLQQLRQELGLRLCDRVFDPETDKPLKWWMCFARRRFMDKGLVSPGTIL</sequence>
<dbReference type="OrthoDB" id="200404at2759"/>
<keyword evidence="5 6" id="KW-0206">Cytoskeleton</keyword>
<evidence type="ECO:0000256" key="5">
    <source>
        <dbReference type="ARBA" id="ARBA00023212"/>
    </source>
</evidence>
<dbReference type="Proteomes" id="UP000031036">
    <property type="component" value="Unassembled WGS sequence"/>
</dbReference>
<comment type="subcellular location">
    <subcellularLocation>
        <location evidence="1">Cytoplasm</location>
        <location evidence="1">Cytoskeleton</location>
    </subcellularLocation>
</comment>
<evidence type="ECO:0000256" key="2">
    <source>
        <dbReference type="ARBA" id="ARBA00010856"/>
    </source>
</evidence>
<keyword evidence="10" id="KW-1185">Reference proteome</keyword>
<dbReference type="STRING" id="6265.A0A0B2VPY7"/>
<evidence type="ECO:0000256" key="3">
    <source>
        <dbReference type="ARBA" id="ARBA00022490"/>
    </source>
</evidence>
<dbReference type="GO" id="GO:0005885">
    <property type="term" value="C:Arp2/3 protein complex"/>
    <property type="evidence" value="ECO:0007669"/>
    <property type="project" value="InterPro"/>
</dbReference>
<evidence type="ECO:0000256" key="7">
    <source>
        <dbReference type="SAM" id="MobiDB-lite"/>
    </source>
</evidence>
<evidence type="ECO:0000313" key="9">
    <source>
        <dbReference type="EMBL" id="KHN83497.1"/>
    </source>
</evidence>
<gene>
    <name evidence="9" type="primary">arx-5</name>
    <name evidence="9" type="ORF">Tcan_15925</name>
</gene>
<name>A0A0B2VPY7_TOXCA</name>
<protein>
    <recommendedName>
        <fullName evidence="6">Major sperm protein</fullName>
    </recommendedName>
</protein>
<dbReference type="Gene3D" id="2.60.40.10">
    <property type="entry name" value="Immunoglobulins"/>
    <property type="match status" value="1"/>
</dbReference>
<evidence type="ECO:0000259" key="8">
    <source>
        <dbReference type="PROSITE" id="PS50202"/>
    </source>
</evidence>
<evidence type="ECO:0000256" key="6">
    <source>
        <dbReference type="RuleBase" id="RU003425"/>
    </source>
</evidence>
<dbReference type="AlphaFoldDB" id="A0A0B2VPY7"/>
<organism evidence="9 10">
    <name type="scientific">Toxocara canis</name>
    <name type="common">Canine roundworm</name>
    <dbReference type="NCBI Taxonomy" id="6265"/>
    <lineage>
        <taxon>Eukaryota</taxon>
        <taxon>Metazoa</taxon>
        <taxon>Ecdysozoa</taxon>
        <taxon>Nematoda</taxon>
        <taxon>Chromadorea</taxon>
        <taxon>Rhabditida</taxon>
        <taxon>Spirurina</taxon>
        <taxon>Ascaridomorpha</taxon>
        <taxon>Ascaridoidea</taxon>
        <taxon>Toxocaridae</taxon>
        <taxon>Toxocara</taxon>
    </lineage>
</organism>
<comment type="function">
    <text evidence="6">Central component in molecular interactions underlying sperm crawling. Forms an extensive filament system that extends from sperm villipoda, along the leading edge of the pseudopod.</text>
</comment>
<dbReference type="SUPFAM" id="SSF69060">
    <property type="entry name" value="Arp2/3 complex 21 kDa subunit ARPC3"/>
    <property type="match status" value="1"/>
</dbReference>
<accession>A0A0B2VPY7</accession>
<evidence type="ECO:0000313" key="10">
    <source>
        <dbReference type="Proteomes" id="UP000031036"/>
    </source>
</evidence>
<comment type="similarity">
    <text evidence="2">Belongs to the ARPC3 family.</text>
</comment>
<evidence type="ECO:0000256" key="4">
    <source>
        <dbReference type="ARBA" id="ARBA00023203"/>
    </source>
</evidence>
<dbReference type="InterPro" id="IPR036753">
    <property type="entry name" value="ARPC3_sf"/>
</dbReference>
<keyword evidence="4" id="KW-0009">Actin-binding</keyword>